<evidence type="ECO:0000313" key="1">
    <source>
        <dbReference type="EMBL" id="EID52698.1"/>
    </source>
</evidence>
<dbReference type="OrthoDB" id="3557318at2"/>
<accession>I0UXU5</accession>
<dbReference type="EMBL" id="JH636049">
    <property type="protein sequence ID" value="EID52698.1"/>
    <property type="molecule type" value="Genomic_DNA"/>
</dbReference>
<evidence type="ECO:0000313" key="2">
    <source>
        <dbReference type="Proteomes" id="UP000004691"/>
    </source>
</evidence>
<reference evidence="1 2" key="1">
    <citation type="submission" date="2012-01" db="EMBL/GenBank/DDBJ databases">
        <title>Improved High-Quality Draft sequence of Saccharomonospora xinjiangensis XJ-54.</title>
        <authorList>
            <consortium name="US DOE Joint Genome Institute"/>
            <person name="Lucas S."/>
            <person name="Han J."/>
            <person name="Lapidus A."/>
            <person name="Cheng J.-F."/>
            <person name="Goodwin L."/>
            <person name="Pitluck S."/>
            <person name="Peters L."/>
            <person name="Mikhailova N."/>
            <person name="Teshima H."/>
            <person name="Detter J.C."/>
            <person name="Han C."/>
            <person name="Tapia R."/>
            <person name="Land M."/>
            <person name="Hauser L."/>
            <person name="Kyrpides N."/>
            <person name="Ivanova N."/>
            <person name="Pagani I."/>
            <person name="Brambilla E.-M."/>
            <person name="Klenk H.-P."/>
            <person name="Woyke T."/>
        </authorList>
    </citation>
    <scope>NUCLEOTIDE SEQUENCE [LARGE SCALE GENOMIC DNA]</scope>
    <source>
        <strain evidence="1 2">XJ-54</strain>
    </source>
</reference>
<organism evidence="1 2">
    <name type="scientific">Saccharomonospora xinjiangensis XJ-54</name>
    <dbReference type="NCBI Taxonomy" id="882086"/>
    <lineage>
        <taxon>Bacteria</taxon>
        <taxon>Bacillati</taxon>
        <taxon>Actinomycetota</taxon>
        <taxon>Actinomycetes</taxon>
        <taxon>Pseudonocardiales</taxon>
        <taxon>Pseudonocardiaceae</taxon>
        <taxon>Saccharomonospora</taxon>
    </lineage>
</organism>
<dbReference type="HOGENOM" id="CLU_189991_0_0_11"/>
<sequence>MVVTTLYIAALATVLAGLGATVRHDGPVPDVEPLLARRVAEGLRVLRAVSDENARRTLRLLEELNPVPARSPRTHDANSRA</sequence>
<dbReference type="AlphaFoldDB" id="I0UXU5"/>
<protein>
    <submittedName>
        <fullName evidence="1">Uncharacterized protein</fullName>
    </submittedName>
</protein>
<name>I0UXU5_9PSEU</name>
<proteinExistence type="predicted"/>
<keyword evidence="2" id="KW-1185">Reference proteome</keyword>
<gene>
    <name evidence="1" type="ORF">SacxiDRAFT_0421</name>
</gene>
<dbReference type="Proteomes" id="UP000004691">
    <property type="component" value="Unassembled WGS sequence"/>
</dbReference>
<dbReference type="RefSeq" id="WP_006236801.1">
    <property type="nucleotide sequence ID" value="NZ_JH636049.1"/>
</dbReference>